<evidence type="ECO:0000313" key="2">
    <source>
        <dbReference type="Proteomes" id="UP000244168"/>
    </source>
</evidence>
<organism evidence="1 2">
    <name type="scientific">Mucilaginibacter yixingensis</name>
    <dbReference type="NCBI Taxonomy" id="1295612"/>
    <lineage>
        <taxon>Bacteria</taxon>
        <taxon>Pseudomonadati</taxon>
        <taxon>Bacteroidota</taxon>
        <taxon>Sphingobacteriia</taxon>
        <taxon>Sphingobacteriales</taxon>
        <taxon>Sphingobacteriaceae</taxon>
        <taxon>Mucilaginibacter</taxon>
    </lineage>
</organism>
<proteinExistence type="predicted"/>
<dbReference type="OrthoDB" id="9806869at2"/>
<name>A0A2T5JAA5_9SPHI</name>
<evidence type="ECO:0000313" key="1">
    <source>
        <dbReference type="EMBL" id="PTQ96988.1"/>
    </source>
</evidence>
<dbReference type="Pfam" id="PF13366">
    <property type="entry name" value="PDDEXK_3"/>
    <property type="match status" value="1"/>
</dbReference>
<dbReference type="NCBIfam" id="TIGR04256">
    <property type="entry name" value="GxxExxY"/>
    <property type="match status" value="1"/>
</dbReference>
<dbReference type="RefSeq" id="WP_107828924.1">
    <property type="nucleotide sequence ID" value="NZ_CP160205.1"/>
</dbReference>
<keyword evidence="2" id="KW-1185">Reference proteome</keyword>
<gene>
    <name evidence="1" type="ORF">C8P68_104482</name>
</gene>
<reference evidence="1 2" key="1">
    <citation type="submission" date="2018-04" db="EMBL/GenBank/DDBJ databases">
        <title>Genomic Encyclopedia of Archaeal and Bacterial Type Strains, Phase II (KMG-II): from individual species to whole genera.</title>
        <authorList>
            <person name="Goeker M."/>
        </authorList>
    </citation>
    <scope>NUCLEOTIDE SEQUENCE [LARGE SCALE GENOMIC DNA]</scope>
    <source>
        <strain evidence="1 2">DSM 26809</strain>
    </source>
</reference>
<dbReference type="EMBL" id="QAOQ01000004">
    <property type="protein sequence ID" value="PTQ96988.1"/>
    <property type="molecule type" value="Genomic_DNA"/>
</dbReference>
<comment type="caution">
    <text evidence="1">The sequence shown here is derived from an EMBL/GenBank/DDBJ whole genome shotgun (WGS) entry which is preliminary data.</text>
</comment>
<sequence>MGLTDNNDITGKIIGCAMHVHTELGTGFQEIIYHRALEIELSYNNISFISEKEMPIYYRNINIGTRRVDLFVNGSVMVELKAVARLEDIHLAQAINYLEAYNIDTGLLINFGSASLQFKRLFNKNFKPLKRSSN</sequence>
<accession>A0A2T5JAA5</accession>
<dbReference type="AlphaFoldDB" id="A0A2T5JAA5"/>
<dbReference type="Proteomes" id="UP000244168">
    <property type="component" value="Unassembled WGS sequence"/>
</dbReference>
<dbReference type="InterPro" id="IPR026350">
    <property type="entry name" value="GxxExxY"/>
</dbReference>
<protein>
    <submittedName>
        <fullName evidence="1">GxxExxY protein</fullName>
    </submittedName>
</protein>